<feature type="region of interest" description="Disordered" evidence="1">
    <location>
        <begin position="290"/>
        <end position="351"/>
    </location>
</feature>
<feature type="compositionally biased region" description="Gly residues" evidence="1">
    <location>
        <begin position="291"/>
        <end position="303"/>
    </location>
</feature>
<feature type="compositionally biased region" description="Basic and acidic residues" evidence="1">
    <location>
        <begin position="318"/>
        <end position="329"/>
    </location>
</feature>
<feature type="compositionally biased region" description="Basic and acidic residues" evidence="1">
    <location>
        <begin position="336"/>
        <end position="346"/>
    </location>
</feature>
<feature type="transmembrane region" description="Helical" evidence="2">
    <location>
        <begin position="195"/>
        <end position="216"/>
    </location>
</feature>
<feature type="transmembrane region" description="Helical" evidence="2">
    <location>
        <begin position="228"/>
        <end position="248"/>
    </location>
</feature>
<keyword evidence="2" id="KW-0812">Transmembrane</keyword>
<evidence type="ECO:0000256" key="1">
    <source>
        <dbReference type="SAM" id="MobiDB-lite"/>
    </source>
</evidence>
<keyword evidence="4" id="KW-1185">Reference proteome</keyword>
<protein>
    <submittedName>
        <fullName evidence="3">Uncharacterized protein</fullName>
    </submittedName>
</protein>
<keyword evidence="2" id="KW-1133">Transmembrane helix</keyword>
<name>A0ABQ6MJC2_9STRA</name>
<organism evidence="3 4">
    <name type="scientific">Tetraparma gracilis</name>
    <dbReference type="NCBI Taxonomy" id="2962635"/>
    <lineage>
        <taxon>Eukaryota</taxon>
        <taxon>Sar</taxon>
        <taxon>Stramenopiles</taxon>
        <taxon>Ochrophyta</taxon>
        <taxon>Bolidophyceae</taxon>
        <taxon>Parmales</taxon>
        <taxon>Triparmaceae</taxon>
        <taxon>Tetraparma</taxon>
    </lineage>
</organism>
<accession>A0ABQ6MJC2</accession>
<evidence type="ECO:0000313" key="3">
    <source>
        <dbReference type="EMBL" id="GMI26957.1"/>
    </source>
</evidence>
<gene>
    <name evidence="3" type="ORF">TeGR_g7121</name>
</gene>
<proteinExistence type="predicted"/>
<evidence type="ECO:0000256" key="2">
    <source>
        <dbReference type="SAM" id="Phobius"/>
    </source>
</evidence>
<comment type="caution">
    <text evidence="3">The sequence shown here is derived from an EMBL/GenBank/DDBJ whole genome shotgun (WGS) entry which is preliminary data.</text>
</comment>
<reference evidence="3 4" key="1">
    <citation type="journal article" date="2023" name="Commun. Biol.">
        <title>Genome analysis of Parmales, the sister group of diatoms, reveals the evolutionary specialization of diatoms from phago-mixotrophs to photoautotrophs.</title>
        <authorList>
            <person name="Ban H."/>
            <person name="Sato S."/>
            <person name="Yoshikawa S."/>
            <person name="Yamada K."/>
            <person name="Nakamura Y."/>
            <person name="Ichinomiya M."/>
            <person name="Sato N."/>
            <person name="Blanc-Mathieu R."/>
            <person name="Endo H."/>
            <person name="Kuwata A."/>
            <person name="Ogata H."/>
        </authorList>
    </citation>
    <scope>NUCLEOTIDE SEQUENCE [LARGE SCALE GENOMIC DNA]</scope>
</reference>
<evidence type="ECO:0000313" key="4">
    <source>
        <dbReference type="Proteomes" id="UP001165060"/>
    </source>
</evidence>
<keyword evidence="2" id="KW-0472">Membrane</keyword>
<dbReference type="EMBL" id="BRYB01005628">
    <property type="protein sequence ID" value="GMI26957.1"/>
    <property type="molecule type" value="Genomic_DNA"/>
</dbReference>
<sequence>MSHIHRSCLDLTRSLGTDARFLSLSGCLLCRAKYRVAAAAPGGRPGPAVAKQVASFVLPRLAKLLLLSLACGFLPVRAKPLLGFCRDVGGLFANNKVSADSVHSAAARAAAGLVSGKYVQFVLHPASQNASEWAAPVPFQLLDLLDTYVRTGGEPLVDWAVRSPYVAVYAAAHKDFHLLPWLSPRNLLLHAAEGFGGLAAIWGWLSVLGGGLGRAVARVVAGRRKSDAATAVVALVAVSVVVGVGVMVKEVVGGAYDVVREKVVTANRDARAEFVRRNKVLDLVDEKAAEEGGGTAAEEGGGTAAEEAGGEDGAAASARRERQNRRAELRTAAATRAREKRREREKERRRRNGLWERAKRKLF</sequence>
<dbReference type="Proteomes" id="UP001165060">
    <property type="component" value="Unassembled WGS sequence"/>
</dbReference>